<reference evidence="5 6" key="1">
    <citation type="submission" date="2011-03" db="EMBL/GenBank/DDBJ databases">
        <title>The Genome Sequence of Gemella haemolysans M341.</title>
        <authorList>
            <consortium name="The Broad Institute Genome Sequencing Platform"/>
            <consortium name="The Broad Institute Genome Sequencing Center for Infectious Disease"/>
            <person name="Earl A."/>
            <person name="Ward D."/>
            <person name="Feldgarden M."/>
            <person name="Gevers D."/>
            <person name="Sibley C.D."/>
            <person name="Field T.R."/>
            <person name="Grinwis M."/>
            <person name="Eshaghurshan C.S."/>
            <person name="Surette M.G."/>
            <person name="Young S.K."/>
            <person name="Zeng Q."/>
            <person name="Gargeya S."/>
            <person name="Fitzgerald M."/>
            <person name="Haas B."/>
            <person name="Abouelleil A."/>
            <person name="Alvarado L."/>
            <person name="Arachchi H.M."/>
            <person name="Berlin A."/>
            <person name="Brown A."/>
            <person name="Chapman S.B."/>
            <person name="Chen Z."/>
            <person name="Dunbar C."/>
            <person name="Freedman E."/>
            <person name="Gearin G."/>
            <person name="Gellesch M."/>
            <person name="Goldberg J."/>
            <person name="Griggs A."/>
            <person name="Gujja S."/>
            <person name="Heilman E.R."/>
            <person name="Heiman D."/>
            <person name="Howarth C."/>
            <person name="Larson L."/>
            <person name="Lui A."/>
            <person name="MacDonald P.J.P."/>
            <person name="Mehta T."/>
            <person name="Montmayeur A."/>
            <person name="Murphy C."/>
            <person name="Neiman D."/>
            <person name="Pearson M."/>
            <person name="Priest M."/>
            <person name="Roberts A."/>
            <person name="Saif S."/>
            <person name="Shea T."/>
            <person name="Shenoy N."/>
            <person name="Sisk P."/>
            <person name="Stolte C."/>
            <person name="Sykes S."/>
            <person name="White J."/>
            <person name="Yandava C."/>
            <person name="Wortman J."/>
            <person name="Nusbaum C."/>
            <person name="Birren B."/>
        </authorList>
    </citation>
    <scope>NUCLEOTIDE SEQUENCE [LARGE SCALE GENOMIC DNA]</scope>
    <source>
        <strain evidence="5 6">M341</strain>
    </source>
</reference>
<dbReference type="CDD" id="cd14656">
    <property type="entry name" value="Imelysin-like_EfeO"/>
    <property type="match status" value="1"/>
</dbReference>
<evidence type="ECO:0000259" key="4">
    <source>
        <dbReference type="Pfam" id="PF09375"/>
    </source>
</evidence>
<gene>
    <name evidence="5" type="ORF">HMPREF0428_01178</name>
</gene>
<dbReference type="NCBIfam" id="NF041757">
    <property type="entry name" value="EfeO"/>
    <property type="match status" value="1"/>
</dbReference>
<evidence type="ECO:0000313" key="6">
    <source>
        <dbReference type="Proteomes" id="UP000004773"/>
    </source>
</evidence>
<organism evidence="5 6">
    <name type="scientific">Gemella haemolysans M341</name>
    <dbReference type="NCBI Taxonomy" id="562981"/>
    <lineage>
        <taxon>Bacteria</taxon>
        <taxon>Bacillati</taxon>
        <taxon>Bacillota</taxon>
        <taxon>Bacilli</taxon>
        <taxon>Bacillales</taxon>
        <taxon>Gemellaceae</taxon>
        <taxon>Gemella</taxon>
    </lineage>
</organism>
<dbReference type="Gene3D" id="1.20.1420.20">
    <property type="entry name" value="M75 peptidase, HXXE motif"/>
    <property type="match status" value="1"/>
</dbReference>
<evidence type="ECO:0000256" key="1">
    <source>
        <dbReference type="ARBA" id="ARBA00004196"/>
    </source>
</evidence>
<comment type="similarity">
    <text evidence="2">Belongs to the EfeM/EfeO family.</text>
</comment>
<dbReference type="PANTHER" id="PTHR39192">
    <property type="entry name" value="IRON UPTAKE SYSTEM COMPONENT EFEO"/>
    <property type="match status" value="1"/>
</dbReference>
<feature type="domain" description="Imelysin-like" evidence="4">
    <location>
        <begin position="69"/>
        <end position="301"/>
    </location>
</feature>
<keyword evidence="3" id="KW-0732">Signal</keyword>
<evidence type="ECO:0000256" key="2">
    <source>
        <dbReference type="ARBA" id="ARBA00005989"/>
    </source>
</evidence>
<dbReference type="Proteomes" id="UP000004773">
    <property type="component" value="Unassembled WGS sequence"/>
</dbReference>
<comment type="subcellular location">
    <subcellularLocation>
        <location evidence="1">Cell envelope</location>
    </subcellularLocation>
</comment>
<evidence type="ECO:0000313" key="5">
    <source>
        <dbReference type="EMBL" id="EGF88063.1"/>
    </source>
</evidence>
<evidence type="ECO:0000256" key="3">
    <source>
        <dbReference type="ARBA" id="ARBA00022729"/>
    </source>
</evidence>
<dbReference type="GO" id="GO:0030313">
    <property type="term" value="C:cell envelope"/>
    <property type="evidence" value="ECO:0007669"/>
    <property type="project" value="UniProtKB-SubCell"/>
</dbReference>
<sequence length="310" mass="35466">MIIIYNRTNINHESEFKLMKKNKLFLALMAGTIVISGCSAKSEKKEENKSAQVDTSKGTKEQLKQATELYKKFVENQVDTLLKDTEKFAETIKAGNLEEAKKQYPLIRMAYERSEPIAESFGELDVNIDFRLADYLEENKTEDGWRGFHRIEKIMWEKNTTKGTEEYADQLVKDVKELKAKVATVEVTPDLMVTGAVDLLNEVATQKITGEEEIFSHTDLYDFKANIEGAEEIFKIFKPLIEKKDSKLAKDLVEKFATINSLLDKYKTDDKNYKLYTDLTKENTKELSEAVTKLGEPLSQMGVILDEEAK</sequence>
<dbReference type="EMBL" id="ACRO01000020">
    <property type="protein sequence ID" value="EGF88063.1"/>
    <property type="molecule type" value="Genomic_DNA"/>
</dbReference>
<protein>
    <recommendedName>
        <fullName evidence="4">Imelysin-like domain-containing protein</fullName>
    </recommendedName>
</protein>
<comment type="caution">
    <text evidence="5">The sequence shown here is derived from an EMBL/GenBank/DDBJ whole genome shotgun (WGS) entry which is preliminary data.</text>
</comment>
<dbReference type="InterPro" id="IPR034981">
    <property type="entry name" value="Imelysin-like_EfeO/Algp7"/>
</dbReference>
<accession>A0AA87BAS2</accession>
<dbReference type="AlphaFoldDB" id="A0AA87BAS2"/>
<proteinExistence type="inferred from homology"/>
<dbReference type="Pfam" id="PF09375">
    <property type="entry name" value="Peptidase_M75"/>
    <property type="match status" value="1"/>
</dbReference>
<name>A0AA87BAS2_9BACL</name>
<dbReference type="InterPro" id="IPR050894">
    <property type="entry name" value="EfeM/EfeO_iron_uptake"/>
</dbReference>
<dbReference type="InterPro" id="IPR053377">
    <property type="entry name" value="Iron_uptake_EfeM/EfeO"/>
</dbReference>
<dbReference type="InterPro" id="IPR038352">
    <property type="entry name" value="Imelysin_sf"/>
</dbReference>
<dbReference type="PANTHER" id="PTHR39192:SF1">
    <property type="entry name" value="IRON UPTAKE SYSTEM COMPONENT EFEO"/>
    <property type="match status" value="1"/>
</dbReference>
<dbReference type="InterPro" id="IPR018976">
    <property type="entry name" value="Imelysin-like"/>
</dbReference>